<keyword evidence="3" id="KW-1185">Reference proteome</keyword>
<name>A0A9X9XJI1_9PROT</name>
<evidence type="ECO:0000256" key="1">
    <source>
        <dbReference type="SAM" id="Phobius"/>
    </source>
</evidence>
<keyword evidence="1" id="KW-0812">Transmembrane</keyword>
<gene>
    <name evidence="2" type="ORF">GXW74_25560</name>
</gene>
<sequence length="298" mass="30526">MTWLFNFAAGATLIGILTSFTLASRLAYGDSLAPQDLVAIRFATSGLLLLPFAITRRGWALLSAESLMLAAAGGIGFAIPAFAGLAIVPASHAGALLHGSLPVFTVAIGLAMGRSGTNLRRGIGVGLMAITLAVIVWDSVDNWGGRQLAGAGLILLASATWSGFGLLAARLKLDPVVTAATVSAWSAVVYLPFYLLFLESQLPRAGLEVVVTQVAVQGVMVGTVSVFVYSWVVLRLGAVGAAVCTALVPSATALTALPLLSEHPTTTLAFALVLLAAGSLLSLTGANPDSRPVPDPRP</sequence>
<dbReference type="EMBL" id="JAAEDL010000044">
    <property type="protein sequence ID" value="MBR0683867.1"/>
    <property type="molecule type" value="Genomic_DNA"/>
</dbReference>
<feature type="transmembrane region" description="Helical" evidence="1">
    <location>
        <begin position="93"/>
        <end position="112"/>
    </location>
</feature>
<reference evidence="2" key="1">
    <citation type="submission" date="2020-01" db="EMBL/GenBank/DDBJ databases">
        <authorList>
            <person name="Rat A."/>
        </authorList>
    </citation>
    <scope>NUCLEOTIDE SEQUENCE</scope>
    <source>
        <strain evidence="2">LMG 31228</strain>
    </source>
</reference>
<feature type="transmembrane region" description="Helical" evidence="1">
    <location>
        <begin position="39"/>
        <end position="55"/>
    </location>
</feature>
<comment type="caution">
    <text evidence="2">The sequence shown here is derived from an EMBL/GenBank/DDBJ whole genome shotgun (WGS) entry which is preliminary data.</text>
</comment>
<protein>
    <submittedName>
        <fullName evidence="2">DMT family transporter</fullName>
    </submittedName>
</protein>
<feature type="transmembrane region" description="Helical" evidence="1">
    <location>
        <begin position="209"/>
        <end position="232"/>
    </location>
</feature>
<dbReference type="Proteomes" id="UP001138709">
    <property type="component" value="Unassembled WGS sequence"/>
</dbReference>
<reference evidence="2" key="2">
    <citation type="journal article" date="2021" name="Syst. Appl. Microbiol.">
        <title>Roseomonas hellenica sp. nov., isolated from roots of wild-growing Alkanna tinctoria.</title>
        <authorList>
            <person name="Rat A."/>
            <person name="Naranjo H.D."/>
            <person name="Lebbe L."/>
            <person name="Cnockaert M."/>
            <person name="Krigas N."/>
            <person name="Grigoriadou K."/>
            <person name="Maloupa E."/>
            <person name="Willems A."/>
        </authorList>
    </citation>
    <scope>NUCLEOTIDE SEQUENCE</scope>
    <source>
        <strain evidence="2">LMG 31228</strain>
    </source>
</reference>
<proteinExistence type="predicted"/>
<feature type="transmembrane region" description="Helical" evidence="1">
    <location>
        <begin position="239"/>
        <end position="260"/>
    </location>
</feature>
<dbReference type="RefSeq" id="WP_211849458.1">
    <property type="nucleotide sequence ID" value="NZ_JAAEDL010000044.1"/>
</dbReference>
<keyword evidence="1" id="KW-0472">Membrane</keyword>
<feature type="transmembrane region" description="Helical" evidence="1">
    <location>
        <begin position="119"/>
        <end position="137"/>
    </location>
</feature>
<keyword evidence="1" id="KW-1133">Transmembrane helix</keyword>
<feature type="transmembrane region" description="Helical" evidence="1">
    <location>
        <begin position="149"/>
        <end position="169"/>
    </location>
</feature>
<evidence type="ECO:0000313" key="2">
    <source>
        <dbReference type="EMBL" id="MBR0683867.1"/>
    </source>
</evidence>
<accession>A0A9X9XJI1</accession>
<feature type="transmembrane region" description="Helical" evidence="1">
    <location>
        <begin position="176"/>
        <end position="197"/>
    </location>
</feature>
<feature type="transmembrane region" description="Helical" evidence="1">
    <location>
        <begin position="266"/>
        <end position="286"/>
    </location>
</feature>
<dbReference type="AlphaFoldDB" id="A0A9X9XJI1"/>
<feature type="transmembrane region" description="Helical" evidence="1">
    <location>
        <begin position="67"/>
        <end position="87"/>
    </location>
</feature>
<evidence type="ECO:0000313" key="3">
    <source>
        <dbReference type="Proteomes" id="UP001138709"/>
    </source>
</evidence>
<organism evidence="2 3">
    <name type="scientific">Neoroseomonas eburnea</name>
    <dbReference type="NCBI Taxonomy" id="1346889"/>
    <lineage>
        <taxon>Bacteria</taxon>
        <taxon>Pseudomonadati</taxon>
        <taxon>Pseudomonadota</taxon>
        <taxon>Alphaproteobacteria</taxon>
        <taxon>Acetobacterales</taxon>
        <taxon>Acetobacteraceae</taxon>
        <taxon>Neoroseomonas</taxon>
    </lineage>
</organism>